<evidence type="ECO:0000313" key="2">
    <source>
        <dbReference type="Proteomes" id="UP001056730"/>
    </source>
</evidence>
<proteinExistence type="predicted"/>
<dbReference type="KEGG" id="lfo:LMK00_06785"/>
<dbReference type="AlphaFoldDB" id="A0A9Q8Y0H2"/>
<dbReference type="Gene3D" id="3.30.420.280">
    <property type="match status" value="1"/>
</dbReference>
<dbReference type="InterPro" id="IPR006437">
    <property type="entry name" value="Phage_terminase_lsu"/>
</dbReference>
<dbReference type="EMBL" id="CP086395">
    <property type="protein sequence ID" value="USJ19536.1"/>
    <property type="molecule type" value="Genomic_DNA"/>
</dbReference>
<dbReference type="Proteomes" id="UP001056730">
    <property type="component" value="Chromosome"/>
</dbReference>
<dbReference type="Gene3D" id="3.40.50.300">
    <property type="entry name" value="P-loop containing nucleotide triphosphate hydrolases"/>
    <property type="match status" value="1"/>
</dbReference>
<sequence>MKKIKRAFFKWKQFSKKQHQVMRWWRDDSPHKDKDVIICDGSVRAGKTVVMIFSFILWAMTSFNDKQFIIAGKTIGSLRRNVINPLKKILSSRKGFKVTEKRTDNLLLIEYKGHINEFYLFGGKDEGSQDLVQGLTAAGAFYDEVALMPESFVNQAQARLSVEGAKSWFNCNPAGPFHWFKKRFIDNVKELNALHIHFLMKDNLSLSKQVLQRYERMFTGVFYKRYILGLWVMSEGVIFDNFDKESMVIDLPDTTVYRESYISIDYGTQNPTVFELWRKPIGYDFWYCQDEFHHSGRETGKQKTDAEYADELDSFIANHNIKKEEIKIILDPSAASFRAELKKRGYIVKKAKNDVVDGIRHMMSCMNEGQMKWSSKCVESFKEFASYVWDEKAAEQGKDEPVKAFDHHCDAHRYFAYKVLKKRGGNVSIWK</sequence>
<protein>
    <submittedName>
        <fullName evidence="1">PBSX family phage terminase large subunit</fullName>
    </submittedName>
</protein>
<evidence type="ECO:0000313" key="1">
    <source>
        <dbReference type="EMBL" id="USJ19536.1"/>
    </source>
</evidence>
<reference evidence="1" key="1">
    <citation type="journal article" date="2022" name="Front. Microbiol.">
        <title>Feed Insects as a Reservoir of Granadaene-Producing Lactococci.</title>
        <authorList>
            <person name="Neuzil-Bunesova V."/>
            <person name="Ramirez Garcia A."/>
            <person name="Modrackova N."/>
            <person name="Makovska M."/>
            <person name="Sabolova M."/>
            <person name="Sproer C."/>
            <person name="Bunk B."/>
            <person name="Blom J."/>
            <person name="Schwab C."/>
        </authorList>
    </citation>
    <scope>NUCLEOTIDE SEQUENCE</scope>
    <source>
        <strain evidence="1">I4/6O</strain>
    </source>
</reference>
<dbReference type="RefSeq" id="WP_252175087.1">
    <property type="nucleotide sequence ID" value="NZ_CP086395.1"/>
</dbReference>
<name>A0A9Q8Y0H2_9LACT</name>
<dbReference type="InterPro" id="IPR027417">
    <property type="entry name" value="P-loop_NTPase"/>
</dbReference>
<gene>
    <name evidence="1" type="ORF">LMK00_06785</name>
</gene>
<dbReference type="NCBIfam" id="TIGR01547">
    <property type="entry name" value="phage_term_2"/>
    <property type="match status" value="1"/>
</dbReference>
<organism evidence="1 2">
    <name type="scientific">Lactococcus formosensis</name>
    <dbReference type="NCBI Taxonomy" id="1281486"/>
    <lineage>
        <taxon>Bacteria</taxon>
        <taxon>Bacillati</taxon>
        <taxon>Bacillota</taxon>
        <taxon>Bacilli</taxon>
        <taxon>Lactobacillales</taxon>
        <taxon>Streptococcaceae</taxon>
        <taxon>Lactococcus</taxon>
    </lineage>
</organism>
<dbReference type="Pfam" id="PF03237">
    <property type="entry name" value="Terminase_6N"/>
    <property type="match status" value="1"/>
</dbReference>
<accession>A0A9Q8Y0H2</accession>